<dbReference type="Gene3D" id="3.10.20.440">
    <property type="entry name" value="2Fe-2S iron-sulphur cluster binding domain, sarcosine oxidase, alpha subunit, N-terminal domain"/>
    <property type="match status" value="1"/>
</dbReference>
<sequence>MSPRRVRAASDAVGRREEPLRITVDGEPVDGVAGQTIAGVLLAAGRLAWRRAPSGAPRGVFCGIGVCFDCLVTVGAERDVRACRRRARDGDVVTTQSRAAGDGEPPDAFRGVGEGGEVPDGGAL</sequence>
<dbReference type="EMBL" id="BHXC01000002">
    <property type="protein sequence ID" value="GCB87668.1"/>
    <property type="molecule type" value="Genomic_DNA"/>
</dbReference>
<dbReference type="SUPFAM" id="SSF54292">
    <property type="entry name" value="2Fe-2S ferredoxin-like"/>
    <property type="match status" value="1"/>
</dbReference>
<dbReference type="InterPro" id="IPR036010">
    <property type="entry name" value="2Fe-2S_ferredoxin-like_sf"/>
</dbReference>
<accession>A0A059WFU0</accession>
<reference evidence="2 3" key="1">
    <citation type="journal article" date="2019" name="Microbiol. Resour. Announc.">
        <title>Draft Genome Sequence of the Most Traditional epsilon-Poly-l-Lysine Producer, Streptomyces albulus NBRC14147.</title>
        <authorList>
            <person name="Yamanaka K."/>
            <person name="Hamano Y."/>
        </authorList>
    </citation>
    <scope>NUCLEOTIDE SEQUENCE [LARGE SCALE GENOMIC DNA]</scope>
    <source>
        <strain evidence="2 3">NBRC 14147</strain>
    </source>
</reference>
<protein>
    <submittedName>
        <fullName evidence="2">Proline dehydrogenase</fullName>
    </submittedName>
</protein>
<dbReference type="Pfam" id="PF13510">
    <property type="entry name" value="Fer2_4"/>
    <property type="match status" value="1"/>
</dbReference>
<dbReference type="InterPro" id="IPR042204">
    <property type="entry name" value="2Fe-2S-bd_N"/>
</dbReference>
<comment type="caution">
    <text evidence="2">The sequence shown here is derived from an EMBL/GenBank/DDBJ whole genome shotgun (WGS) entry which is preliminary data.</text>
</comment>
<organism evidence="2 3">
    <name type="scientific">Streptomyces noursei</name>
    <name type="common">Streptomyces albulus</name>
    <dbReference type="NCBI Taxonomy" id="1971"/>
    <lineage>
        <taxon>Bacteria</taxon>
        <taxon>Bacillati</taxon>
        <taxon>Actinomycetota</taxon>
        <taxon>Actinomycetes</taxon>
        <taxon>Kitasatosporales</taxon>
        <taxon>Streptomycetaceae</taxon>
        <taxon>Streptomyces</taxon>
    </lineage>
</organism>
<dbReference type="AlphaFoldDB" id="A0A059WFU0"/>
<feature type="region of interest" description="Disordered" evidence="1">
    <location>
        <begin position="91"/>
        <end position="124"/>
    </location>
</feature>
<dbReference type="RefSeq" id="WP_016570659.1">
    <property type="nucleotide sequence ID" value="NZ_BHXC01000002.1"/>
</dbReference>
<dbReference type="STRING" id="68570.DC74_7894"/>
<evidence type="ECO:0000256" key="1">
    <source>
        <dbReference type="SAM" id="MobiDB-lite"/>
    </source>
</evidence>
<dbReference type="GO" id="GO:0051536">
    <property type="term" value="F:iron-sulfur cluster binding"/>
    <property type="evidence" value="ECO:0007669"/>
    <property type="project" value="InterPro"/>
</dbReference>
<dbReference type="Proteomes" id="UP000288351">
    <property type="component" value="Unassembled WGS sequence"/>
</dbReference>
<evidence type="ECO:0000313" key="3">
    <source>
        <dbReference type="Proteomes" id="UP000288351"/>
    </source>
</evidence>
<evidence type="ECO:0000313" key="2">
    <source>
        <dbReference type="EMBL" id="GCB87668.1"/>
    </source>
</evidence>
<proteinExistence type="predicted"/>
<name>A0A059WFU0_STRNR</name>
<feature type="compositionally biased region" description="Gly residues" evidence="1">
    <location>
        <begin position="112"/>
        <end position="124"/>
    </location>
</feature>
<dbReference type="eggNOG" id="COG3383">
    <property type="taxonomic scope" value="Bacteria"/>
</dbReference>
<gene>
    <name evidence="2" type="ORF">SALB_00337</name>
</gene>